<feature type="domain" description="Bacterial Ig-like" evidence="4">
    <location>
        <begin position="760"/>
        <end position="829"/>
    </location>
</feature>
<dbReference type="Pfam" id="PF19077">
    <property type="entry name" value="Big_13"/>
    <property type="match status" value="2"/>
</dbReference>
<dbReference type="Gene3D" id="2.60.40.10">
    <property type="entry name" value="Immunoglobulins"/>
    <property type="match status" value="6"/>
</dbReference>
<dbReference type="InterPro" id="IPR013783">
    <property type="entry name" value="Ig-like_fold"/>
</dbReference>
<dbReference type="EMBL" id="SWAU01000278">
    <property type="protein sequence ID" value="TKA94810.1"/>
    <property type="molecule type" value="Genomic_DNA"/>
</dbReference>
<proteinExistence type="predicted"/>
<keyword evidence="2" id="KW-0964">Secreted</keyword>
<evidence type="ECO:0000256" key="1">
    <source>
        <dbReference type="ARBA" id="ARBA00004613"/>
    </source>
</evidence>
<gene>
    <name evidence="5" type="ORF">FAZ78_20275</name>
</gene>
<dbReference type="PANTHER" id="PTHR38340:SF1">
    <property type="entry name" value="S-LAYER PROTEIN"/>
    <property type="match status" value="1"/>
</dbReference>
<dbReference type="PRINTS" id="PR00313">
    <property type="entry name" value="CABNDNGRPT"/>
</dbReference>
<feature type="domain" description="Bacterial Ig-like" evidence="4">
    <location>
        <begin position="469"/>
        <end position="539"/>
    </location>
</feature>
<feature type="domain" description="Bacterial Ig" evidence="3">
    <location>
        <begin position="658"/>
        <end position="729"/>
    </location>
</feature>
<evidence type="ECO:0000259" key="4">
    <source>
        <dbReference type="Pfam" id="PF19077"/>
    </source>
</evidence>
<dbReference type="PROSITE" id="PS00330">
    <property type="entry name" value="HEMOLYSIN_CALCIUM"/>
    <property type="match status" value="2"/>
</dbReference>
<reference evidence="5 6" key="1">
    <citation type="submission" date="2019-04" db="EMBL/GenBank/DDBJ databases">
        <title>Crypto-aerobic microbial life in anoxic (sulfidic) marine sediments.</title>
        <authorList>
            <person name="Bhattacharya S."/>
            <person name="Roy C."/>
            <person name="Mondal N."/>
            <person name="Sarkar J."/>
            <person name="Mandal S."/>
            <person name="Rameez M.J."/>
            <person name="Ghosh W."/>
        </authorList>
    </citation>
    <scope>NUCLEOTIDE SEQUENCE [LARGE SCALE GENOMIC DNA]</scope>
    <source>
        <strain evidence="5 6">SBBC</strain>
    </source>
</reference>
<dbReference type="InterPro" id="IPR018511">
    <property type="entry name" value="Hemolysin-typ_Ca-bd_CS"/>
</dbReference>
<sequence>GEGGGGPAPAVGYVIDGYVAGATVFRDLDGDRVWDEGEAFTTTGSDGSFELGAVAGSGALVASGGIDLSTGLPFAGVLTSPEGATVVTPLTTLVQAVIDAAPPGGPAPTAAEAGATVAASLGLTGDLLNDDPVAGEDLAAIKAAVQVANLMVLAEAAGADGALAVSAVAEALAGGGNPLADASALTAALVAAGVDETQAADAADALAEANALIGQAEDVGGVEAVQVVVQGEVADAVAEGKPVAEIDIEAEAGAVAPLTPVVDPLPQTMNAAEAAEGLTISGSGRPGTAVTVTIGAATQTATVGPEGAWSVTFAAADLPEGSSEVVVSAGPTSTEQSLGPVLVDTTPPEAPTIDVIASDDRVNGDEAAAGVTVSGTAEAGTTVTISFGGAEQSATADGSGQWSASFAAGDLPEDGPATVTAVATDTVGNTGAAGSRGIEIDTQDPTAPLVNPVGVAGVVNAAEAAAGLTLGGSAEPGSTVSVSFGSFTVEVPAGQDGLWGVTLSPGELPADGSATLEVVATDAAGNIGTSTTVAVEIDTTAPAAPSILAVTGDDLVDSDEALEAVTVSGTAEAGATVTISFGGAEQRATADGSGQWSASFDAGDIPEDGPATVTAIAADAAGNVGAEGSREIEVNTQGPAAPLVDPVGVDGVVNAAEAAAGLMLSGSAEPGSTVSVSFGSFTAEVPVGEGGLWTVTLSPGEVPADGSATLEVVATDAAGNAGASTTVAVEIDTAAPVAPSILAVSGDDVVDSDEALEGVTISGTAEAGAVVTVTLGVTEKSAVADGAGSWSVGYETGELPADGSHSVTAFATDTAGNAGTADSREIAIDRSPPPAELSQSSIESFREMLQAGAIEGDFVSGDVTEVSFVSGDQRVVVTLSGSGLTYEDLGEGPELTGGTITAVSVTINGQPAAMLTGLAADVAAVVLAADSTGDAGATIDALLSGSRGVHVVGSSGENELSGSSADDVIEGGGGPDYFIGSGGDDAYIGDGDDQLSYADVAGPVQVDLAAGTAVKADGEDSLVGIQALRGSAHADTLTGDAADNSFRGLAGNDVIDGGAGTDWVRYDRDFGQGGGSGVIVDLGLGVAIDGFGDTDSLISIEDVDGSQFVDEVTGSDADNRIRTLEGDDDIIGSAGNDRIDGGEGYDQLFYNRLSGPIIADLAAGTVFKTGENATDTVTGIEALRGTAHADQIDGSEADEGFHGLAGDDTINGGGGWDEIRYDREMNYGGGIGGVVVDLGAGTATDSFGDTDTLIDISSVRGTAQADTLTGSDGYNSFTGHGGDDVISGGDGWDTVRYDRDDFRGGTQGVRVDLAAGTATDGFGDSDTLSGIEEVRGTIHDDELHGDANNNRLRGGDGEDDIFGSAGNDTLEGGEGRDQLFYNTMSGPVVADLDAGTVQKADGSTDFVSSFELFRGTAFDDTISGGWDNESLMGLAGNDLIDGGEGVDWVRHDRDHNYGAQQGVSVDLGAGTAIDGFGDSDTLSNIEGARGSIFADALTGSAGDNYFTGFDGDDTIDGGEGWDAVIYFPEEDDGGDRGVVVDLGAGLATDSLGSTDTLTGIEEVVGTTLADVFRGDDGDNRFEGLTGDDLFDGGGGDDEILLGEGEDSVYLYAEAVDTNEGLENFGGFDTILDFTVGAPGNGEADTLCIVPPGGQVVPGQEPTLNIITASVTDFSEATLEAALSGQTLSGDINLLYATDGSDAVLVGVVEAEGETGLYGIAMVEGVGTVSDLEATHFRLGEMDDLSSQVPQV</sequence>
<dbReference type="GO" id="GO:0005509">
    <property type="term" value="F:calcium ion binding"/>
    <property type="evidence" value="ECO:0007669"/>
    <property type="project" value="InterPro"/>
</dbReference>
<dbReference type="Proteomes" id="UP000306340">
    <property type="component" value="Unassembled WGS sequence"/>
</dbReference>
<comment type="subcellular location">
    <subcellularLocation>
        <location evidence="1">Secreted</location>
    </subcellularLocation>
</comment>
<dbReference type="GO" id="GO:0005576">
    <property type="term" value="C:extracellular region"/>
    <property type="evidence" value="ECO:0007669"/>
    <property type="project" value="UniProtKB-SubCell"/>
</dbReference>
<evidence type="ECO:0000313" key="6">
    <source>
        <dbReference type="Proteomes" id="UP000306340"/>
    </source>
</evidence>
<dbReference type="InterPro" id="IPR044016">
    <property type="entry name" value="Big_13"/>
</dbReference>
<dbReference type="InterPro" id="IPR050557">
    <property type="entry name" value="RTX_toxin/Mannuronan_C5-epim"/>
</dbReference>
<dbReference type="Pfam" id="PF00353">
    <property type="entry name" value="HemolysinCabind"/>
    <property type="match status" value="9"/>
</dbReference>
<name>A0A4U0YQQ4_9RHOB</name>
<dbReference type="InterPro" id="IPR011049">
    <property type="entry name" value="Serralysin-like_metalloprot_C"/>
</dbReference>
<dbReference type="InterPro" id="IPR041498">
    <property type="entry name" value="Big_6"/>
</dbReference>
<dbReference type="InterPro" id="IPR001343">
    <property type="entry name" value="Hemolysn_Ca-bd"/>
</dbReference>
<evidence type="ECO:0000313" key="5">
    <source>
        <dbReference type="EMBL" id="TKA94810.1"/>
    </source>
</evidence>
<accession>A0A4U0YQQ4</accession>
<comment type="caution">
    <text evidence="5">The sequence shown here is derived from an EMBL/GenBank/DDBJ whole genome shotgun (WGS) entry which is preliminary data.</text>
</comment>
<protein>
    <submittedName>
        <fullName evidence="5">Uncharacterized protein</fullName>
    </submittedName>
</protein>
<evidence type="ECO:0000256" key="2">
    <source>
        <dbReference type="ARBA" id="ARBA00022525"/>
    </source>
</evidence>
<dbReference type="NCBIfam" id="NF033510">
    <property type="entry name" value="Ca_tandemer"/>
    <property type="match status" value="6"/>
</dbReference>
<feature type="non-terminal residue" evidence="5">
    <location>
        <position position="1"/>
    </location>
</feature>
<dbReference type="Pfam" id="PF17936">
    <property type="entry name" value="Big_6"/>
    <property type="match status" value="1"/>
</dbReference>
<evidence type="ECO:0000259" key="3">
    <source>
        <dbReference type="Pfam" id="PF17936"/>
    </source>
</evidence>
<dbReference type="PANTHER" id="PTHR38340">
    <property type="entry name" value="S-LAYER PROTEIN"/>
    <property type="match status" value="1"/>
</dbReference>
<organism evidence="5 6">
    <name type="scientific">Cereibacter changlensis</name>
    <dbReference type="NCBI Taxonomy" id="402884"/>
    <lineage>
        <taxon>Bacteria</taxon>
        <taxon>Pseudomonadati</taxon>
        <taxon>Pseudomonadota</taxon>
        <taxon>Alphaproteobacteria</taxon>
        <taxon>Rhodobacterales</taxon>
        <taxon>Paracoccaceae</taxon>
        <taxon>Cereibacter</taxon>
    </lineage>
</organism>
<dbReference type="Gene3D" id="2.150.10.10">
    <property type="entry name" value="Serralysin-like metalloprotease, C-terminal"/>
    <property type="match status" value="7"/>
</dbReference>
<dbReference type="SUPFAM" id="SSF51120">
    <property type="entry name" value="beta-Roll"/>
    <property type="match status" value="6"/>
</dbReference>